<protein>
    <submittedName>
        <fullName evidence="2">Uncharacterized conserved protein, tellurite resistance protein B (TerB) family</fullName>
    </submittedName>
</protein>
<dbReference type="Pfam" id="PF05099">
    <property type="entry name" value="TerB"/>
    <property type="match status" value="1"/>
</dbReference>
<dbReference type="RefSeq" id="WP_093427544.1">
    <property type="nucleotide sequence ID" value="NZ_FOMJ01000002.1"/>
</dbReference>
<evidence type="ECO:0000259" key="1">
    <source>
        <dbReference type="Pfam" id="PF05099"/>
    </source>
</evidence>
<accession>A0A1I1PY26</accession>
<proteinExistence type="predicted"/>
<dbReference type="Proteomes" id="UP000198611">
    <property type="component" value="Unassembled WGS sequence"/>
</dbReference>
<name>A0A1I1PY26_9GAMM</name>
<dbReference type="STRING" id="1123397.SAMN05660831_00875"/>
<organism evidence="2 3">
    <name type="scientific">Thiohalospira halophila DSM 15071</name>
    <dbReference type="NCBI Taxonomy" id="1123397"/>
    <lineage>
        <taxon>Bacteria</taxon>
        <taxon>Pseudomonadati</taxon>
        <taxon>Pseudomonadota</taxon>
        <taxon>Gammaproteobacteria</taxon>
        <taxon>Thiohalospirales</taxon>
        <taxon>Thiohalospiraceae</taxon>
        <taxon>Thiohalospira</taxon>
    </lineage>
</organism>
<dbReference type="InterPro" id="IPR029024">
    <property type="entry name" value="TerB-like"/>
</dbReference>
<gene>
    <name evidence="2" type="ORF">SAMN05660831_00875</name>
</gene>
<keyword evidence="3" id="KW-1185">Reference proteome</keyword>
<sequence length="160" mass="17765">MLDAIRRFFDDRLAPAGGEAGDDDHRLKLATAALLLEVGRVDGLRDDEELAATRQALGDVFGLSDAETEELMRLADTEAREASSDHDFTRLIHAAYGPEEKSAVLERMWRVAWADGVIDPYEEQMLRKVADLLYLPHAAYIEAKLRAAEAMGVEPPEATR</sequence>
<feature type="domain" description="Co-chaperone DjlA N-terminal" evidence="1">
    <location>
        <begin position="29"/>
        <end position="144"/>
    </location>
</feature>
<dbReference type="SUPFAM" id="SSF158682">
    <property type="entry name" value="TerB-like"/>
    <property type="match status" value="1"/>
</dbReference>
<dbReference type="InterPro" id="IPR007791">
    <property type="entry name" value="DjlA_N"/>
</dbReference>
<reference evidence="2 3" key="1">
    <citation type="submission" date="2016-10" db="EMBL/GenBank/DDBJ databases">
        <authorList>
            <person name="de Groot N.N."/>
        </authorList>
    </citation>
    <scope>NUCLEOTIDE SEQUENCE [LARGE SCALE GENOMIC DNA]</scope>
    <source>
        <strain evidence="2 3">HL3</strain>
    </source>
</reference>
<evidence type="ECO:0000313" key="2">
    <source>
        <dbReference type="EMBL" id="SFD14806.1"/>
    </source>
</evidence>
<dbReference type="AlphaFoldDB" id="A0A1I1PY26"/>
<dbReference type="OrthoDB" id="5294347at2"/>
<dbReference type="Gene3D" id="1.10.3680.10">
    <property type="entry name" value="TerB-like"/>
    <property type="match status" value="1"/>
</dbReference>
<evidence type="ECO:0000313" key="3">
    <source>
        <dbReference type="Proteomes" id="UP000198611"/>
    </source>
</evidence>
<dbReference type="CDD" id="cd07313">
    <property type="entry name" value="terB_like_2"/>
    <property type="match status" value="1"/>
</dbReference>
<dbReference type="EMBL" id="FOMJ01000002">
    <property type="protein sequence ID" value="SFD14806.1"/>
    <property type="molecule type" value="Genomic_DNA"/>
</dbReference>